<protein>
    <submittedName>
        <fullName evidence="1">Uncharacterized protein</fullName>
    </submittedName>
</protein>
<reference evidence="1" key="1">
    <citation type="submission" date="2023-10" db="EMBL/GenBank/DDBJ databases">
        <authorList>
            <person name="Domelevo Entfellner J.-B."/>
        </authorList>
    </citation>
    <scope>NUCLEOTIDE SEQUENCE</scope>
</reference>
<organism evidence="1 2">
    <name type="scientific">Sphenostylis stenocarpa</name>
    <dbReference type="NCBI Taxonomy" id="92480"/>
    <lineage>
        <taxon>Eukaryota</taxon>
        <taxon>Viridiplantae</taxon>
        <taxon>Streptophyta</taxon>
        <taxon>Embryophyta</taxon>
        <taxon>Tracheophyta</taxon>
        <taxon>Spermatophyta</taxon>
        <taxon>Magnoliopsida</taxon>
        <taxon>eudicotyledons</taxon>
        <taxon>Gunneridae</taxon>
        <taxon>Pentapetalae</taxon>
        <taxon>rosids</taxon>
        <taxon>fabids</taxon>
        <taxon>Fabales</taxon>
        <taxon>Fabaceae</taxon>
        <taxon>Papilionoideae</taxon>
        <taxon>50 kb inversion clade</taxon>
        <taxon>NPAAA clade</taxon>
        <taxon>indigoferoid/millettioid clade</taxon>
        <taxon>Phaseoleae</taxon>
        <taxon>Sphenostylis</taxon>
    </lineage>
</organism>
<dbReference type="Proteomes" id="UP001189624">
    <property type="component" value="Chromosome 1"/>
</dbReference>
<name>A0AA86RYC2_9FABA</name>
<keyword evidence="2" id="KW-1185">Reference proteome</keyword>
<evidence type="ECO:0000313" key="2">
    <source>
        <dbReference type="Proteomes" id="UP001189624"/>
    </source>
</evidence>
<gene>
    <name evidence="1" type="ORF">AYBTSS11_LOCUS3206</name>
</gene>
<proteinExistence type="predicted"/>
<dbReference type="EMBL" id="OY731398">
    <property type="protein sequence ID" value="CAJ1902462.1"/>
    <property type="molecule type" value="Genomic_DNA"/>
</dbReference>
<dbReference type="AlphaFoldDB" id="A0AA86RYC2"/>
<accession>A0AA86RYC2</accession>
<dbReference type="Gramene" id="rna-AYBTSS11_LOCUS3206">
    <property type="protein sequence ID" value="CAJ1902462.1"/>
    <property type="gene ID" value="gene-AYBTSS11_LOCUS3206"/>
</dbReference>
<evidence type="ECO:0000313" key="1">
    <source>
        <dbReference type="EMBL" id="CAJ1902462.1"/>
    </source>
</evidence>
<sequence>MLEQEALLIQITHNATQTASTKSTIAHVKSSRISPTHSLFSPISVLPHRSLLLQYPPLPTAPSISTRFFLLRSALFRTARSSS</sequence>